<evidence type="ECO:0000313" key="1">
    <source>
        <dbReference type="EMBL" id="TFK64927.1"/>
    </source>
</evidence>
<gene>
    <name evidence="1" type="ORF">BDN72DRAFT_730751</name>
</gene>
<accession>A0ACD3AJ90</accession>
<evidence type="ECO:0000313" key="2">
    <source>
        <dbReference type="Proteomes" id="UP000308600"/>
    </source>
</evidence>
<proteinExistence type="predicted"/>
<keyword evidence="2" id="KW-1185">Reference proteome</keyword>
<sequence length="155" mass="17292">VRRLDEEVIENANNEMCNVFAVFWNLCKARLPRVVTEDIERFLFDSNISRMDGGTKKAGGDGKGSYTVGVAGKSYTFRADLAPPTGAFAGNYARAIHKEYQPHEYSVSWVTTRDLLPETGGNFFMAEYGVRIEQAPNTAIVWKPKEFHGTSLHGI</sequence>
<protein>
    <submittedName>
        <fullName evidence="1">Uncharacterized protein</fullName>
    </submittedName>
</protein>
<dbReference type="Proteomes" id="UP000308600">
    <property type="component" value="Unassembled WGS sequence"/>
</dbReference>
<organism evidence="1 2">
    <name type="scientific">Pluteus cervinus</name>
    <dbReference type="NCBI Taxonomy" id="181527"/>
    <lineage>
        <taxon>Eukaryota</taxon>
        <taxon>Fungi</taxon>
        <taxon>Dikarya</taxon>
        <taxon>Basidiomycota</taxon>
        <taxon>Agaricomycotina</taxon>
        <taxon>Agaricomycetes</taxon>
        <taxon>Agaricomycetidae</taxon>
        <taxon>Agaricales</taxon>
        <taxon>Pluteineae</taxon>
        <taxon>Pluteaceae</taxon>
        <taxon>Pluteus</taxon>
    </lineage>
</organism>
<feature type="non-terminal residue" evidence="1">
    <location>
        <position position="155"/>
    </location>
</feature>
<dbReference type="EMBL" id="ML208455">
    <property type="protein sequence ID" value="TFK64927.1"/>
    <property type="molecule type" value="Genomic_DNA"/>
</dbReference>
<feature type="non-terminal residue" evidence="1">
    <location>
        <position position="1"/>
    </location>
</feature>
<reference evidence="1 2" key="1">
    <citation type="journal article" date="2019" name="Nat. Ecol. Evol.">
        <title>Megaphylogeny resolves global patterns of mushroom evolution.</title>
        <authorList>
            <person name="Varga T."/>
            <person name="Krizsan K."/>
            <person name="Foldi C."/>
            <person name="Dima B."/>
            <person name="Sanchez-Garcia M."/>
            <person name="Sanchez-Ramirez S."/>
            <person name="Szollosi G.J."/>
            <person name="Szarkandi J.G."/>
            <person name="Papp V."/>
            <person name="Albert L."/>
            <person name="Andreopoulos W."/>
            <person name="Angelini C."/>
            <person name="Antonin V."/>
            <person name="Barry K.W."/>
            <person name="Bougher N.L."/>
            <person name="Buchanan P."/>
            <person name="Buyck B."/>
            <person name="Bense V."/>
            <person name="Catcheside P."/>
            <person name="Chovatia M."/>
            <person name="Cooper J."/>
            <person name="Damon W."/>
            <person name="Desjardin D."/>
            <person name="Finy P."/>
            <person name="Geml J."/>
            <person name="Haridas S."/>
            <person name="Hughes K."/>
            <person name="Justo A."/>
            <person name="Karasinski D."/>
            <person name="Kautmanova I."/>
            <person name="Kiss B."/>
            <person name="Kocsube S."/>
            <person name="Kotiranta H."/>
            <person name="LaButti K.M."/>
            <person name="Lechner B.E."/>
            <person name="Liimatainen K."/>
            <person name="Lipzen A."/>
            <person name="Lukacs Z."/>
            <person name="Mihaltcheva S."/>
            <person name="Morgado L.N."/>
            <person name="Niskanen T."/>
            <person name="Noordeloos M.E."/>
            <person name="Ohm R.A."/>
            <person name="Ortiz-Santana B."/>
            <person name="Ovrebo C."/>
            <person name="Racz N."/>
            <person name="Riley R."/>
            <person name="Savchenko A."/>
            <person name="Shiryaev A."/>
            <person name="Soop K."/>
            <person name="Spirin V."/>
            <person name="Szebenyi C."/>
            <person name="Tomsovsky M."/>
            <person name="Tulloss R.E."/>
            <person name="Uehling J."/>
            <person name="Grigoriev I.V."/>
            <person name="Vagvolgyi C."/>
            <person name="Papp T."/>
            <person name="Martin F.M."/>
            <person name="Miettinen O."/>
            <person name="Hibbett D.S."/>
            <person name="Nagy L.G."/>
        </authorList>
    </citation>
    <scope>NUCLEOTIDE SEQUENCE [LARGE SCALE GENOMIC DNA]</scope>
    <source>
        <strain evidence="1 2">NL-1719</strain>
    </source>
</reference>
<name>A0ACD3AJ90_9AGAR</name>